<name>A0A157ZUM5_9BURK</name>
<proteinExistence type="predicted"/>
<reference evidence="1" key="1">
    <citation type="submission" date="2016-01" db="EMBL/GenBank/DDBJ databases">
        <authorList>
            <person name="Peeters C."/>
        </authorList>
    </citation>
    <scope>NUCLEOTIDE SEQUENCE [LARGE SCALE GENOMIC DNA]</scope>
    <source>
        <strain evidence="1">LMG 29323</strain>
    </source>
</reference>
<organism evidence="1 2">
    <name type="scientific">Caballeronia pedi</name>
    <dbReference type="NCBI Taxonomy" id="1777141"/>
    <lineage>
        <taxon>Bacteria</taxon>
        <taxon>Pseudomonadati</taxon>
        <taxon>Pseudomonadota</taxon>
        <taxon>Betaproteobacteria</taxon>
        <taxon>Burkholderiales</taxon>
        <taxon>Burkholderiaceae</taxon>
        <taxon>Caballeronia</taxon>
    </lineage>
</organism>
<protein>
    <submittedName>
        <fullName evidence="1">Uncharacterized protein</fullName>
    </submittedName>
</protein>
<dbReference type="Proteomes" id="UP000054911">
    <property type="component" value="Unassembled WGS sequence"/>
</dbReference>
<evidence type="ECO:0000313" key="1">
    <source>
        <dbReference type="EMBL" id="SAK49169.1"/>
    </source>
</evidence>
<evidence type="ECO:0000313" key="2">
    <source>
        <dbReference type="Proteomes" id="UP000054911"/>
    </source>
</evidence>
<dbReference type="RefSeq" id="WP_244206420.1">
    <property type="nucleotide sequence ID" value="NZ_FCOE02000003.1"/>
</dbReference>
<accession>A0A157ZUM5</accession>
<gene>
    <name evidence="1" type="ORF">AWB80_01311</name>
</gene>
<sequence length="280" mass="31242">MTVSEKQTYLTSTLGEARHFLDLDVAARAESGWYKSFLTEPSVRSFFKRSVFGKGTVLKVSAITQVALAFVACADDEPSEILPTAAAVQGVMKRADAFETALQAETSFWVPSGLQKSFFGQFRHLRDAASAVKTRTAGRPAFEERRTFVLHLARALYEMCGAYPNKFIATVAARVWEDTESRAVRKILTDDERAAIERYVEDKRRQTAESEQVAHLLVARASISPKELPSVPQPQSTSEIFEAMLALAKRLPDETDKVVAADYLDMLRRDIGLEPDFPEQ</sequence>
<keyword evidence="2" id="KW-1185">Reference proteome</keyword>
<dbReference type="EMBL" id="FCOE02000003">
    <property type="protein sequence ID" value="SAK49169.1"/>
    <property type="molecule type" value="Genomic_DNA"/>
</dbReference>
<comment type="caution">
    <text evidence="1">The sequence shown here is derived from an EMBL/GenBank/DDBJ whole genome shotgun (WGS) entry which is preliminary data.</text>
</comment>
<dbReference type="AlphaFoldDB" id="A0A157ZUM5"/>
<dbReference type="STRING" id="1777141.AWB80_01311"/>